<comment type="subunit">
    <text evidence="2">Homohexamer.</text>
</comment>
<dbReference type="Gene3D" id="1.10.285.10">
    <property type="entry name" value="Glutamate Dehydrogenase, chain A, domain 3"/>
    <property type="match status" value="2"/>
</dbReference>
<dbReference type="InterPro" id="IPR046346">
    <property type="entry name" value="Aminoacid_DH-like_N_sf"/>
</dbReference>
<dbReference type="PANTHER" id="PTHR43571:SF1">
    <property type="entry name" value="NADP-SPECIFIC GLUTAMATE DEHYDROGENASE 1-RELATED"/>
    <property type="match status" value="1"/>
</dbReference>
<feature type="binding site" evidence="6">
    <location>
        <position position="248"/>
    </location>
    <ligand>
        <name>NAD(+)</name>
        <dbReference type="ChEBI" id="CHEBI:57540"/>
    </ligand>
</feature>
<dbReference type="InterPro" id="IPR033922">
    <property type="entry name" value="NAD_bind_Glu_DH"/>
</dbReference>
<evidence type="ECO:0000256" key="6">
    <source>
        <dbReference type="PIRSR" id="PIRSR000185-2"/>
    </source>
</evidence>
<dbReference type="FunFam" id="3.40.50.10860:FF:000002">
    <property type="entry name" value="Glutamate dehydrogenase"/>
    <property type="match status" value="1"/>
</dbReference>
<dbReference type="VEuPathDB" id="PiroplasmaDB:BBBOND_0108050"/>
<evidence type="ECO:0000256" key="2">
    <source>
        <dbReference type="ARBA" id="ARBA00011643"/>
    </source>
</evidence>
<dbReference type="InterPro" id="IPR050724">
    <property type="entry name" value="Glu_Leu_Phe_Val_DH"/>
</dbReference>
<dbReference type="GO" id="GO:0004354">
    <property type="term" value="F:glutamate dehydrogenase (NADP+) activity"/>
    <property type="evidence" value="ECO:0007669"/>
    <property type="project" value="TreeGrafter"/>
</dbReference>
<evidence type="ECO:0000313" key="11">
    <source>
        <dbReference type="Proteomes" id="UP000033188"/>
    </source>
</evidence>
<dbReference type="STRING" id="5866.A0A061D332"/>
<dbReference type="SUPFAM" id="SSF51735">
    <property type="entry name" value="NAD(P)-binding Rossmann-fold domains"/>
    <property type="match status" value="1"/>
</dbReference>
<dbReference type="Pfam" id="PF00208">
    <property type="entry name" value="ELFV_dehydrog"/>
    <property type="match status" value="1"/>
</dbReference>
<gene>
    <name evidence="10" type="ORF">BBBOND_0108050</name>
</gene>
<keyword evidence="3 4" id="KW-0560">Oxidoreductase</keyword>
<keyword evidence="6" id="KW-0520">NAD</keyword>
<feature type="binding site" evidence="6">
    <location>
        <position position="172"/>
    </location>
    <ligand>
        <name>substrate</name>
    </ligand>
</feature>
<evidence type="ECO:0000256" key="3">
    <source>
        <dbReference type="ARBA" id="ARBA00023002"/>
    </source>
</evidence>
<evidence type="ECO:0000256" key="5">
    <source>
        <dbReference type="PIRSR" id="PIRSR000185-1"/>
    </source>
</evidence>
<dbReference type="KEGG" id="bbig:BBBOND_0108050"/>
<dbReference type="GeneID" id="24563048"/>
<evidence type="ECO:0000256" key="8">
    <source>
        <dbReference type="RuleBase" id="RU004417"/>
    </source>
</evidence>
<feature type="site" description="Important for catalysis" evidence="7">
    <location>
        <position position="173"/>
    </location>
</feature>
<dbReference type="GO" id="GO:0000166">
    <property type="term" value="F:nucleotide binding"/>
    <property type="evidence" value="ECO:0007669"/>
    <property type="project" value="UniProtKB-KW"/>
</dbReference>
<evidence type="ECO:0000256" key="7">
    <source>
        <dbReference type="PIRSR" id="PIRSR000185-3"/>
    </source>
</evidence>
<dbReference type="InterPro" id="IPR036291">
    <property type="entry name" value="NAD(P)-bd_dom_sf"/>
</dbReference>
<dbReference type="PIRSF" id="PIRSF000185">
    <property type="entry name" value="Glu_DH"/>
    <property type="match status" value="1"/>
</dbReference>
<dbReference type="Proteomes" id="UP000033188">
    <property type="component" value="Chromosome 1"/>
</dbReference>
<dbReference type="InterPro" id="IPR014362">
    <property type="entry name" value="Glu_DH"/>
</dbReference>
<dbReference type="InterPro" id="IPR006097">
    <property type="entry name" value="Glu/Leu/Phe/Val/Trp_DH_dimer"/>
</dbReference>
<dbReference type="Pfam" id="PF02812">
    <property type="entry name" value="ELFV_dehydrog_N"/>
    <property type="match status" value="1"/>
</dbReference>
<keyword evidence="6" id="KW-0547">Nucleotide-binding</keyword>
<evidence type="ECO:0000256" key="4">
    <source>
        <dbReference type="PIRNR" id="PIRNR000185"/>
    </source>
</evidence>
<dbReference type="AlphaFoldDB" id="A0A061D332"/>
<feature type="binding site" evidence="6">
    <location>
        <position position="97"/>
    </location>
    <ligand>
        <name>substrate</name>
    </ligand>
</feature>
<proteinExistence type="inferred from homology"/>
<dbReference type="NCBIfam" id="NF006929">
    <property type="entry name" value="PRK09414.1"/>
    <property type="match status" value="1"/>
</dbReference>
<dbReference type="EMBL" id="LK391707">
    <property type="protein sequence ID" value="CDR94507.1"/>
    <property type="molecule type" value="Genomic_DNA"/>
</dbReference>
<feature type="binding site" evidence="6">
    <location>
        <position position="121"/>
    </location>
    <ligand>
        <name>substrate</name>
    </ligand>
</feature>
<evidence type="ECO:0000259" key="9">
    <source>
        <dbReference type="SMART" id="SM00839"/>
    </source>
</evidence>
<dbReference type="SUPFAM" id="SSF53223">
    <property type="entry name" value="Aminoacid dehydrogenase-like, N-terminal domain"/>
    <property type="match status" value="1"/>
</dbReference>
<dbReference type="Gene3D" id="3.40.50.720">
    <property type="entry name" value="NAD(P)-binding Rossmann-like Domain"/>
    <property type="match status" value="1"/>
</dbReference>
<dbReference type="Gene3D" id="3.40.50.10860">
    <property type="entry name" value="Leucine Dehydrogenase, chain A, domain 1"/>
    <property type="match status" value="1"/>
</dbReference>
<dbReference type="PANTHER" id="PTHR43571">
    <property type="entry name" value="NADP-SPECIFIC GLUTAMATE DEHYDROGENASE 1-RELATED"/>
    <property type="match status" value="1"/>
</dbReference>
<sequence>MAELLNDYDVHTRVMAMRERVRRRDPAQREFLQAFDEVVESLMPVFKQNVRYIDVLEHIAEPERIIVFRVPWTNDAGQKVYNRGFRVQFSSVLGPYKGGIRFHPSVNMSVLKFLGFEQIFKNSLTTFNLGGGKGGSDFDPSGKSENEIRAFCQSFMTELQKHIGPNTDVPAGDIGVGGREIGYMFGQYRRLRNTFDGALTGKGYEWGGSNIRPEATGYGAVYFASAVLEDRFGMSISGRRCIVSGSGNVAQYAAEKLIELGAVVLTLSDSSGFLHEPEGFTKEQLQVVMQLKNPARKRLSEYLQFSKTASFHPNEKPWGVPAEIAFPCAMENEIVVEDALRLVDGNVKLVVEGANMPTHNDAVKLLKERGVVVCPGKAANAGGVLVSGLEMSQNSQRVRWTREEVDTQLRNTMQKIYVQCKDACMQYNVENDIVAGANIAGFLRVANAFIEQGYN</sequence>
<name>A0A061D332_BABBI</name>
<dbReference type="GO" id="GO:0006537">
    <property type="term" value="P:glutamate biosynthetic process"/>
    <property type="evidence" value="ECO:0007669"/>
    <property type="project" value="TreeGrafter"/>
</dbReference>
<dbReference type="InterPro" id="IPR006095">
    <property type="entry name" value="Glu/Leu/Phe/Val/Trp_DH"/>
</dbReference>
<dbReference type="RefSeq" id="XP_012766693.1">
    <property type="nucleotide sequence ID" value="XM_012911239.1"/>
</dbReference>
<protein>
    <recommendedName>
        <fullName evidence="4">Glutamate dehydrogenase</fullName>
    </recommendedName>
</protein>
<dbReference type="CDD" id="cd05313">
    <property type="entry name" value="NAD_bind_2_Glu_DH"/>
    <property type="match status" value="1"/>
</dbReference>
<dbReference type="InterPro" id="IPR006096">
    <property type="entry name" value="Glu/Leu/Phe/Val/Trp_DH_C"/>
</dbReference>
<organism evidence="10 11">
    <name type="scientific">Babesia bigemina</name>
    <dbReference type="NCBI Taxonomy" id="5866"/>
    <lineage>
        <taxon>Eukaryota</taxon>
        <taxon>Sar</taxon>
        <taxon>Alveolata</taxon>
        <taxon>Apicomplexa</taxon>
        <taxon>Aconoidasida</taxon>
        <taxon>Piroplasmida</taxon>
        <taxon>Babesiidae</taxon>
        <taxon>Babesia</taxon>
    </lineage>
</organism>
<evidence type="ECO:0000313" key="10">
    <source>
        <dbReference type="EMBL" id="CDR94507.1"/>
    </source>
</evidence>
<dbReference type="OrthoDB" id="6718861at2759"/>
<comment type="similarity">
    <text evidence="1 4 8">Belongs to the Glu/Leu/Phe/Val dehydrogenases family.</text>
</comment>
<evidence type="ECO:0000256" key="1">
    <source>
        <dbReference type="ARBA" id="ARBA00006382"/>
    </source>
</evidence>
<keyword evidence="11" id="KW-1185">Reference proteome</keyword>
<feature type="binding site" evidence="6">
    <location>
        <position position="387"/>
    </location>
    <ligand>
        <name>substrate</name>
    </ligand>
</feature>
<feature type="binding site" evidence="6">
    <location>
        <position position="216"/>
    </location>
    <ligand>
        <name>NAD(+)</name>
        <dbReference type="ChEBI" id="CHEBI:57540"/>
    </ligand>
</feature>
<dbReference type="FunFam" id="3.40.50.720:FF:000030">
    <property type="entry name" value="Glutamate dehydrogenase"/>
    <property type="match status" value="1"/>
</dbReference>
<dbReference type="SMART" id="SM00839">
    <property type="entry name" value="ELFV_dehydrog"/>
    <property type="match status" value="1"/>
</dbReference>
<dbReference type="PRINTS" id="PR00082">
    <property type="entry name" value="GLFDHDRGNASE"/>
</dbReference>
<dbReference type="OMA" id="MIMGWMM"/>
<reference evidence="11" key="1">
    <citation type="journal article" date="2014" name="Nucleic Acids Res.">
        <title>The evolutionary dynamics of variant antigen genes in Babesia reveal a history of genomic innovation underlying host-parasite interaction.</title>
        <authorList>
            <person name="Jackson A.P."/>
            <person name="Otto T.D."/>
            <person name="Darby A."/>
            <person name="Ramaprasad A."/>
            <person name="Xia D."/>
            <person name="Echaide I.E."/>
            <person name="Farber M."/>
            <person name="Gahlot S."/>
            <person name="Gamble J."/>
            <person name="Gupta D."/>
            <person name="Gupta Y."/>
            <person name="Jackson L."/>
            <person name="Malandrin L."/>
            <person name="Malas T.B."/>
            <person name="Moussa E."/>
            <person name="Nair M."/>
            <person name="Reid A.J."/>
            <person name="Sanders M."/>
            <person name="Sharma J."/>
            <person name="Tracey A."/>
            <person name="Quail M.A."/>
            <person name="Weir W."/>
            <person name="Wastling J.M."/>
            <person name="Hall N."/>
            <person name="Willadsen P."/>
            <person name="Lingelbach K."/>
            <person name="Shiels B."/>
            <person name="Tait A."/>
            <person name="Berriman M."/>
            <person name="Allred D.R."/>
            <person name="Pain A."/>
        </authorList>
    </citation>
    <scope>NUCLEOTIDE SEQUENCE [LARGE SCALE GENOMIC DNA]</scope>
    <source>
        <strain evidence="11">Bond</strain>
    </source>
</reference>
<feature type="domain" description="Glutamate/phenylalanine/leucine/valine/L-tryptophan dehydrogenase C-terminal" evidence="9">
    <location>
        <begin position="209"/>
        <end position="453"/>
    </location>
</feature>
<feature type="active site" description="Proton donor" evidence="5">
    <location>
        <position position="133"/>
    </location>
</feature>
<dbReference type="FunFam" id="1.10.285.10:FF:000001">
    <property type="entry name" value="Glutamate dehydrogenase"/>
    <property type="match status" value="1"/>
</dbReference>
<accession>A0A061D332</accession>
<dbReference type="GO" id="GO:0005829">
    <property type="term" value="C:cytosol"/>
    <property type="evidence" value="ECO:0007669"/>
    <property type="project" value="TreeGrafter"/>
</dbReference>
<feature type="binding site" evidence="6">
    <location>
        <position position="118"/>
    </location>
    <ligand>
        <name>substrate</name>
    </ligand>
</feature>